<name>A0A542Z7N0_9MICO</name>
<organism evidence="4 5">
    <name type="scientific">Oryzihumus leptocrescens</name>
    <dbReference type="NCBI Taxonomy" id="297536"/>
    <lineage>
        <taxon>Bacteria</taxon>
        <taxon>Bacillati</taxon>
        <taxon>Actinomycetota</taxon>
        <taxon>Actinomycetes</taxon>
        <taxon>Micrococcales</taxon>
        <taxon>Intrasporangiaceae</taxon>
        <taxon>Oryzihumus</taxon>
    </lineage>
</organism>
<evidence type="ECO:0000256" key="1">
    <source>
        <dbReference type="SAM" id="MobiDB-lite"/>
    </source>
</evidence>
<evidence type="ECO:0000256" key="3">
    <source>
        <dbReference type="SAM" id="SignalP"/>
    </source>
</evidence>
<proteinExistence type="predicted"/>
<dbReference type="AlphaFoldDB" id="A0A542Z7N0"/>
<feature type="region of interest" description="Disordered" evidence="1">
    <location>
        <begin position="243"/>
        <end position="282"/>
    </location>
</feature>
<feature type="compositionally biased region" description="Low complexity" evidence="1">
    <location>
        <begin position="257"/>
        <end position="268"/>
    </location>
</feature>
<accession>A0A542Z7N0</accession>
<feature type="transmembrane region" description="Helical" evidence="2">
    <location>
        <begin position="688"/>
        <end position="706"/>
    </location>
</feature>
<evidence type="ECO:0000313" key="4">
    <source>
        <dbReference type="EMBL" id="TQL56345.1"/>
    </source>
</evidence>
<feature type="signal peptide" evidence="3">
    <location>
        <begin position="1"/>
        <end position="26"/>
    </location>
</feature>
<sequence>MWTQVCRVLTAALVAAAVVAPAAAPAAAVTHTAAPDAAPAATGPRVTVQLDAISPQIARPGQAVTVRGTIRNTGGAPVAHPTVVARLRTDGLGNREQVTSWAQGSREVTPGPVVAHLALKEPLAAGQTAAFSLTIPSRAVSNPSAFAALPLAIEAAPAGADTPVGTSHTFLPWYQRKEFTPLSLAWLVPLTLDPDPALFGAPGRARTQAWQQAIGPGSRIDRLITGTQAGRVTWFVDPAVLGPPVGASATTPPPTPTSTSTPTTTPTPGTGGTGPVTPPADAVTTLTTSLGSRLAAAGPAHPLWALPYSDPDLAATLGLSPGDPSVATVMATPDQLGAAVGHSVRDDIAWPADGRMTLARESGLRNLFRGNGLTAGVVSASSLPVTDDGVTPSAGRRTPDGLPLLAYDDRLSSLLGGTRSPQETTAVTERFLAETIALLQERPSVRRSALVAASRSFAGDPASVAALLKATAAAPWLTTVSTTDLVHEAVDANAEAGAAVAPHRSADALAPGRSPLTRSTLAELPQTRSSIEGVASVMDPSQFPAGLWQDANAQQLSSRWRGQPRSFATLHNQVVGAVSGVSSGIRVNPATINFLADQGVLQITVVNTLNMPVHDVRLHLEPGSPRLRIDDQPELLRINRGSRVTVKVHVTAVAAGLVPVQASLSSVNGTPIGQGARVDVRVSPTSGWVYWALGVVAGLVLVLGVLRSLRRGRTRPALPPQENVLP</sequence>
<keyword evidence="5" id="KW-1185">Reference proteome</keyword>
<keyword evidence="2" id="KW-1133">Transmembrane helix</keyword>
<dbReference type="InterPro" id="IPR046112">
    <property type="entry name" value="DUF6049"/>
</dbReference>
<evidence type="ECO:0000256" key="2">
    <source>
        <dbReference type="SAM" id="Phobius"/>
    </source>
</evidence>
<protein>
    <recommendedName>
        <fullName evidence="6">Secreted protein</fullName>
    </recommendedName>
</protein>
<dbReference type="Proteomes" id="UP000319514">
    <property type="component" value="Unassembled WGS sequence"/>
</dbReference>
<dbReference type="EMBL" id="VFOQ01000003">
    <property type="protein sequence ID" value="TQL56345.1"/>
    <property type="molecule type" value="Genomic_DNA"/>
</dbReference>
<keyword evidence="2" id="KW-0472">Membrane</keyword>
<feature type="chain" id="PRO_5039246251" description="Secreted protein" evidence="3">
    <location>
        <begin position="27"/>
        <end position="726"/>
    </location>
</feature>
<dbReference type="Pfam" id="PF19516">
    <property type="entry name" value="DUF6049"/>
    <property type="match status" value="1"/>
</dbReference>
<keyword evidence="2" id="KW-0812">Transmembrane</keyword>
<reference evidence="4 5" key="1">
    <citation type="submission" date="2019-06" db="EMBL/GenBank/DDBJ databases">
        <title>Sequencing the genomes of 1000 actinobacteria strains.</title>
        <authorList>
            <person name="Klenk H.-P."/>
        </authorList>
    </citation>
    <scope>NUCLEOTIDE SEQUENCE [LARGE SCALE GENOMIC DNA]</scope>
    <source>
        <strain evidence="4 5">DSM 18082</strain>
    </source>
</reference>
<evidence type="ECO:0000313" key="5">
    <source>
        <dbReference type="Proteomes" id="UP000319514"/>
    </source>
</evidence>
<gene>
    <name evidence="4" type="ORF">FB474_3961</name>
</gene>
<keyword evidence="3" id="KW-0732">Signal</keyword>
<evidence type="ECO:0008006" key="6">
    <source>
        <dbReference type="Google" id="ProtNLM"/>
    </source>
</evidence>
<comment type="caution">
    <text evidence="4">The sequence shown here is derived from an EMBL/GenBank/DDBJ whole genome shotgun (WGS) entry which is preliminary data.</text>
</comment>